<dbReference type="RefSeq" id="XP_007786455.1">
    <property type="nucleotide sequence ID" value="XM_007788265.1"/>
</dbReference>
<dbReference type="HOGENOM" id="CLU_953281_0_0_1"/>
<feature type="domain" description="Isopenicillin N synthase-like Fe(2+) 2OG dioxygenase" evidence="2">
    <location>
        <begin position="102"/>
        <end position="187"/>
    </location>
</feature>
<dbReference type="GeneID" id="19244106"/>
<proteinExistence type="inferred from homology"/>
<gene>
    <name evidence="3" type="ORF">EPUS_09278</name>
</gene>
<dbReference type="InterPro" id="IPR050231">
    <property type="entry name" value="Iron_ascorbate_oxido_reductase"/>
</dbReference>
<dbReference type="InterPro" id="IPR044861">
    <property type="entry name" value="IPNS-like_FE2OG_OXY"/>
</dbReference>
<evidence type="ECO:0000256" key="1">
    <source>
        <dbReference type="ARBA" id="ARBA00008056"/>
    </source>
</evidence>
<dbReference type="Proteomes" id="UP000019373">
    <property type="component" value="Unassembled WGS sequence"/>
</dbReference>
<evidence type="ECO:0000313" key="4">
    <source>
        <dbReference type="Proteomes" id="UP000019373"/>
    </source>
</evidence>
<dbReference type="OrthoDB" id="288590at2759"/>
<dbReference type="InterPro" id="IPR027443">
    <property type="entry name" value="IPNS-like_sf"/>
</dbReference>
<sequence>MAANLDLITSPTIPPHLVAKADQSTTSSALTRARLIPGELRASLSAHGLEEILSFFSTIVAAHVPIILSALSEIAVADLTSLHKSQNFNFRLCDYTSVTAAPLSDNGCGAHTDYGTFSIIFQDGHAGLEAEDEATPGRWIALPGDATIVLCGWCALILSGGRVRAARHRVRHMAGVRRLSAVLFVAPDVDVVLKPLKSDEGSKAFSEKITSGDVNVGWFKEVMGKRWRWREGNEMLGDGESNEIGQDEDVERLVGG</sequence>
<dbReference type="Gene3D" id="2.60.120.330">
    <property type="entry name" value="B-lactam Antibiotic, Isopenicillin N Synthase, Chain"/>
    <property type="match status" value="1"/>
</dbReference>
<reference evidence="4" key="1">
    <citation type="journal article" date="2014" name="BMC Genomics">
        <title>Genome characteristics reveal the impact of lichenization on lichen-forming fungus Endocarpon pusillum Hedwig (Verrucariales, Ascomycota).</title>
        <authorList>
            <person name="Wang Y.-Y."/>
            <person name="Liu B."/>
            <person name="Zhang X.-Y."/>
            <person name="Zhou Q.-M."/>
            <person name="Zhang T."/>
            <person name="Li H."/>
            <person name="Yu Y.-F."/>
            <person name="Zhang X.-L."/>
            <person name="Hao X.-Y."/>
            <person name="Wang M."/>
            <person name="Wang L."/>
            <person name="Wei J.-C."/>
        </authorList>
    </citation>
    <scope>NUCLEOTIDE SEQUENCE [LARGE SCALE GENOMIC DNA]</scope>
    <source>
        <strain evidence="4">Z07020 / HMAS-L-300199</strain>
    </source>
</reference>
<organism evidence="3 4">
    <name type="scientific">Endocarpon pusillum (strain Z07020 / HMAS-L-300199)</name>
    <name type="common">Lichen-forming fungus</name>
    <dbReference type="NCBI Taxonomy" id="1263415"/>
    <lineage>
        <taxon>Eukaryota</taxon>
        <taxon>Fungi</taxon>
        <taxon>Dikarya</taxon>
        <taxon>Ascomycota</taxon>
        <taxon>Pezizomycotina</taxon>
        <taxon>Eurotiomycetes</taxon>
        <taxon>Chaetothyriomycetidae</taxon>
        <taxon>Verrucariales</taxon>
        <taxon>Verrucariaceae</taxon>
        <taxon>Endocarpon</taxon>
    </lineage>
</organism>
<protein>
    <recommendedName>
        <fullName evidence="2">Isopenicillin N synthase-like Fe(2+) 2OG dioxygenase domain-containing protein</fullName>
    </recommendedName>
</protein>
<dbReference type="SUPFAM" id="SSF51197">
    <property type="entry name" value="Clavaminate synthase-like"/>
    <property type="match status" value="1"/>
</dbReference>
<name>U1GVV5_ENDPU</name>
<keyword evidence="4" id="KW-1185">Reference proteome</keyword>
<evidence type="ECO:0000259" key="2">
    <source>
        <dbReference type="Pfam" id="PF03171"/>
    </source>
</evidence>
<dbReference type="EMBL" id="KE720774">
    <property type="protein sequence ID" value="ERF76211.1"/>
    <property type="molecule type" value="Genomic_DNA"/>
</dbReference>
<dbReference type="eggNOG" id="KOG0143">
    <property type="taxonomic scope" value="Eukaryota"/>
</dbReference>
<dbReference type="Pfam" id="PF03171">
    <property type="entry name" value="2OG-FeII_Oxy"/>
    <property type="match status" value="1"/>
</dbReference>
<accession>U1GVV5</accession>
<evidence type="ECO:0000313" key="3">
    <source>
        <dbReference type="EMBL" id="ERF76211.1"/>
    </source>
</evidence>
<comment type="similarity">
    <text evidence="1">Belongs to the iron/ascorbate-dependent oxidoreductase family.</text>
</comment>
<dbReference type="AlphaFoldDB" id="U1GVV5"/>
<dbReference type="PANTHER" id="PTHR47990">
    <property type="entry name" value="2-OXOGLUTARATE (2OG) AND FE(II)-DEPENDENT OXYGENASE SUPERFAMILY PROTEIN-RELATED"/>
    <property type="match status" value="1"/>
</dbReference>